<name>A0A0D3J8V3_EMIH1</name>
<dbReference type="KEGG" id="ehx:EMIHUDRAFT_435909"/>
<dbReference type="RefSeq" id="XP_005772366.1">
    <property type="nucleotide sequence ID" value="XM_005772309.1"/>
</dbReference>
<dbReference type="RefSeq" id="XP_005790319.1">
    <property type="nucleotide sequence ID" value="XM_005790262.1"/>
</dbReference>
<dbReference type="RefSeq" id="XP_005790320.1">
    <property type="nucleotide sequence ID" value="XM_005790263.1"/>
</dbReference>
<protein>
    <submittedName>
        <fullName evidence="1">Uncharacterized protein</fullName>
    </submittedName>
</protein>
<proteinExistence type="predicted"/>
<accession>A0A0D3J8V3</accession>
<dbReference type="GeneID" id="17283160"/>
<dbReference type="GeneID" id="17265631"/>
<evidence type="ECO:0000313" key="1">
    <source>
        <dbReference type="EnsemblProtists" id="EOD19938"/>
    </source>
</evidence>
<dbReference type="EnsemblProtists" id="EOD37891">
    <property type="protein sequence ID" value="EOD37891"/>
    <property type="gene ID" value="EMIHUDRAFT_440198"/>
</dbReference>
<keyword evidence="2" id="KW-1185">Reference proteome</keyword>
<dbReference type="GeneID" id="17265630"/>
<dbReference type="KEGG" id="ehx:EMIHUDRAFT_440198"/>
<dbReference type="Proteomes" id="UP000013827">
    <property type="component" value="Unassembled WGS sequence"/>
</dbReference>
<dbReference type="EnsemblProtists" id="EOD19938">
    <property type="protein sequence ID" value="EOD19938"/>
    <property type="gene ID" value="EMIHUDRAFT_435910"/>
</dbReference>
<dbReference type="HOGENOM" id="CLU_657933_0_0_1"/>
<dbReference type="KEGG" id="ehx:EMIHUDRAFT_435910"/>
<reference evidence="2" key="1">
    <citation type="journal article" date="2013" name="Nature">
        <title>Pan genome of the phytoplankton Emiliania underpins its global distribution.</title>
        <authorList>
            <person name="Read B.A."/>
            <person name="Kegel J."/>
            <person name="Klute M.J."/>
            <person name="Kuo A."/>
            <person name="Lefebvre S.C."/>
            <person name="Maumus F."/>
            <person name="Mayer C."/>
            <person name="Miller J."/>
            <person name="Monier A."/>
            <person name="Salamov A."/>
            <person name="Young J."/>
            <person name="Aguilar M."/>
            <person name="Claverie J.M."/>
            <person name="Frickenhaus S."/>
            <person name="Gonzalez K."/>
            <person name="Herman E.K."/>
            <person name="Lin Y.C."/>
            <person name="Napier J."/>
            <person name="Ogata H."/>
            <person name="Sarno A.F."/>
            <person name="Shmutz J."/>
            <person name="Schroeder D."/>
            <person name="de Vargas C."/>
            <person name="Verret F."/>
            <person name="von Dassow P."/>
            <person name="Valentin K."/>
            <person name="Van de Peer Y."/>
            <person name="Wheeler G."/>
            <person name="Dacks J.B."/>
            <person name="Delwiche C.F."/>
            <person name="Dyhrman S.T."/>
            <person name="Glockner G."/>
            <person name="John U."/>
            <person name="Richards T."/>
            <person name="Worden A.Z."/>
            <person name="Zhang X."/>
            <person name="Grigoriev I.V."/>
            <person name="Allen A.E."/>
            <person name="Bidle K."/>
            <person name="Borodovsky M."/>
            <person name="Bowler C."/>
            <person name="Brownlee C."/>
            <person name="Cock J.M."/>
            <person name="Elias M."/>
            <person name="Gladyshev V.N."/>
            <person name="Groth M."/>
            <person name="Guda C."/>
            <person name="Hadaegh A."/>
            <person name="Iglesias-Rodriguez M.D."/>
            <person name="Jenkins J."/>
            <person name="Jones B.M."/>
            <person name="Lawson T."/>
            <person name="Leese F."/>
            <person name="Lindquist E."/>
            <person name="Lobanov A."/>
            <person name="Lomsadze A."/>
            <person name="Malik S.B."/>
            <person name="Marsh M.E."/>
            <person name="Mackinder L."/>
            <person name="Mock T."/>
            <person name="Mueller-Roeber B."/>
            <person name="Pagarete A."/>
            <person name="Parker M."/>
            <person name="Probert I."/>
            <person name="Quesneville H."/>
            <person name="Raines C."/>
            <person name="Rensing S.A."/>
            <person name="Riano-Pachon D.M."/>
            <person name="Richier S."/>
            <person name="Rokitta S."/>
            <person name="Shiraiwa Y."/>
            <person name="Soanes D.M."/>
            <person name="van der Giezen M."/>
            <person name="Wahlund T.M."/>
            <person name="Williams B."/>
            <person name="Wilson W."/>
            <person name="Wolfe G."/>
            <person name="Wurch L.L."/>
        </authorList>
    </citation>
    <scope>NUCLEOTIDE SEQUENCE</scope>
</reference>
<organism evidence="1 2">
    <name type="scientific">Emiliania huxleyi (strain CCMP1516)</name>
    <dbReference type="NCBI Taxonomy" id="280463"/>
    <lineage>
        <taxon>Eukaryota</taxon>
        <taxon>Haptista</taxon>
        <taxon>Haptophyta</taxon>
        <taxon>Prymnesiophyceae</taxon>
        <taxon>Isochrysidales</taxon>
        <taxon>Noelaerhabdaceae</taxon>
        <taxon>Emiliania</taxon>
    </lineage>
</organism>
<dbReference type="AlphaFoldDB" id="A0A0D3J8V3"/>
<dbReference type="EnsemblProtists" id="EOD37890">
    <property type="protein sequence ID" value="EOD37890"/>
    <property type="gene ID" value="EMIHUDRAFT_440197"/>
</dbReference>
<evidence type="ECO:0000313" key="2">
    <source>
        <dbReference type="Proteomes" id="UP000013827"/>
    </source>
</evidence>
<reference evidence="1" key="2">
    <citation type="submission" date="2024-10" db="UniProtKB">
        <authorList>
            <consortium name="EnsemblProtists"/>
        </authorList>
    </citation>
    <scope>IDENTIFICATION</scope>
</reference>
<dbReference type="PaxDb" id="2903-EOD19937"/>
<sequence length="418" mass="41640">MLSIIATYSAPVPLHGRELTAGWQAYMNQGLQTGAAYAGTGASGEGSFDDLNAQTADAFSALNHQGEPAAAAASPSAASASTAASPASTIGTDVTSAVATPIVSSTDAFTAGIISVVDSLTAALGSPAASSAAPASAAAPASPSSSGAASAPHFAGWQAYMNQGIATGLQYANAGAGVAAGTTDPATGFNDLNAATADSFDALNHGAPLAEQDGGERRKLAAAAPEEKVWTGAWSDHHAEAGGKETTSPLGAANVGTSSLEHAATTGFAHGASHVIGANTHGATDDHAANSDILSTDKYLGTPGHQNDWTQYLPVVPGNNDGGYLGGEVVQDESQVSGYVGGSYYPYPAAPAEYATVGPIYAGKYTAAGLETVAGWATGADFNEEGMPEGTANRFLELDTQLLDDFDKLNRGGSVLGR</sequence>
<dbReference type="KEGG" id="ehx:EMIHUDRAFT_440197"/>
<dbReference type="GeneID" id="17283161"/>
<dbReference type="EnsemblProtists" id="EOD19937">
    <property type="protein sequence ID" value="EOD19937"/>
    <property type="gene ID" value="EMIHUDRAFT_435909"/>
</dbReference>
<dbReference type="RefSeq" id="XP_005772367.1">
    <property type="nucleotide sequence ID" value="XM_005772310.1"/>
</dbReference>